<evidence type="ECO:0000259" key="1">
    <source>
        <dbReference type="Pfam" id="PF12867"/>
    </source>
</evidence>
<dbReference type="AlphaFoldDB" id="A0A1I0BNZ2"/>
<name>A0A1I0BNZ2_9ACTN</name>
<evidence type="ECO:0000313" key="2">
    <source>
        <dbReference type="EMBL" id="SET08777.1"/>
    </source>
</evidence>
<feature type="domain" description="DinB-like" evidence="1">
    <location>
        <begin position="10"/>
        <end position="159"/>
    </location>
</feature>
<sequence length="168" mass="18622">MRSRDVLSYAYEQVEETFSRTVEGLGPDDLNRRLQPGANPIGWLAWHLLRVQDDHVADVAGTEQVWTAEGWAGRFGLPLDDAATGYGMADEEVDTVRVPSADLLLGYSRAVHARSTEFLRGLSDEDLDRVVDTNWDPPVTLGVRLVSVLSDDFQHLGQAAYLRGLLGR</sequence>
<dbReference type="EMBL" id="FOIE01000002">
    <property type="protein sequence ID" value="SET08777.1"/>
    <property type="molecule type" value="Genomic_DNA"/>
</dbReference>
<dbReference type="Pfam" id="PF12867">
    <property type="entry name" value="DinB_2"/>
    <property type="match status" value="1"/>
</dbReference>
<accession>A0A1I0BNZ2</accession>
<gene>
    <name evidence="2" type="ORF">SAMN04488546_1391</name>
</gene>
<dbReference type="InterPro" id="IPR034660">
    <property type="entry name" value="DinB/YfiT-like"/>
</dbReference>
<proteinExistence type="predicted"/>
<dbReference type="SUPFAM" id="SSF109854">
    <property type="entry name" value="DinB/YfiT-like putative metalloenzymes"/>
    <property type="match status" value="1"/>
</dbReference>
<dbReference type="OrthoDB" id="2363925at2"/>
<organism evidence="2 3">
    <name type="scientific">Geodermatophilus poikilotrophus</name>
    <dbReference type="NCBI Taxonomy" id="1333667"/>
    <lineage>
        <taxon>Bacteria</taxon>
        <taxon>Bacillati</taxon>
        <taxon>Actinomycetota</taxon>
        <taxon>Actinomycetes</taxon>
        <taxon>Geodermatophilales</taxon>
        <taxon>Geodermatophilaceae</taxon>
        <taxon>Geodermatophilus</taxon>
    </lineage>
</organism>
<protein>
    <recommendedName>
        <fullName evidence="1">DinB-like domain-containing protein</fullName>
    </recommendedName>
</protein>
<dbReference type="RefSeq" id="WP_091441043.1">
    <property type="nucleotide sequence ID" value="NZ_FOIE01000002.1"/>
</dbReference>
<dbReference type="InterPro" id="IPR024775">
    <property type="entry name" value="DinB-like"/>
</dbReference>
<dbReference type="NCBIfam" id="NF047843">
    <property type="entry name" value="MST_Rv0443"/>
    <property type="match status" value="1"/>
</dbReference>
<dbReference type="Proteomes" id="UP000198507">
    <property type="component" value="Unassembled WGS sequence"/>
</dbReference>
<keyword evidence="3" id="KW-1185">Reference proteome</keyword>
<reference evidence="3" key="1">
    <citation type="submission" date="2016-10" db="EMBL/GenBank/DDBJ databases">
        <authorList>
            <person name="Varghese N."/>
            <person name="Submissions S."/>
        </authorList>
    </citation>
    <scope>NUCLEOTIDE SEQUENCE [LARGE SCALE GENOMIC DNA]</scope>
    <source>
        <strain evidence="3">DSM 44209</strain>
    </source>
</reference>
<evidence type="ECO:0000313" key="3">
    <source>
        <dbReference type="Proteomes" id="UP000198507"/>
    </source>
</evidence>
<dbReference type="Gene3D" id="1.20.120.450">
    <property type="entry name" value="dinb family like domain"/>
    <property type="match status" value="1"/>
</dbReference>